<dbReference type="AlphaFoldDB" id="A0A1I6KKT0"/>
<protein>
    <recommendedName>
        <fullName evidence="1">DUF7827 domain-containing protein</fullName>
    </recommendedName>
</protein>
<organism evidence="2 3">
    <name type="scientific">Halomicrobium zhouii</name>
    <dbReference type="NCBI Taxonomy" id="767519"/>
    <lineage>
        <taxon>Archaea</taxon>
        <taxon>Methanobacteriati</taxon>
        <taxon>Methanobacteriota</taxon>
        <taxon>Stenosarchaea group</taxon>
        <taxon>Halobacteria</taxon>
        <taxon>Halobacteriales</taxon>
        <taxon>Haloarculaceae</taxon>
        <taxon>Halomicrobium</taxon>
    </lineage>
</organism>
<feature type="domain" description="DUF7827" evidence="1">
    <location>
        <begin position="255"/>
        <end position="342"/>
    </location>
</feature>
<keyword evidence="3" id="KW-1185">Reference proteome</keyword>
<dbReference type="Proteomes" id="UP000199062">
    <property type="component" value="Unassembled WGS sequence"/>
</dbReference>
<evidence type="ECO:0000313" key="2">
    <source>
        <dbReference type="EMBL" id="SFR91648.1"/>
    </source>
</evidence>
<evidence type="ECO:0000313" key="3">
    <source>
        <dbReference type="Proteomes" id="UP000199062"/>
    </source>
</evidence>
<reference evidence="2 3" key="1">
    <citation type="submission" date="2016-10" db="EMBL/GenBank/DDBJ databases">
        <authorList>
            <person name="de Groot N.N."/>
        </authorList>
    </citation>
    <scope>NUCLEOTIDE SEQUENCE [LARGE SCALE GENOMIC DNA]</scope>
    <source>
        <strain evidence="2 3">CGMCC 1.10457</strain>
    </source>
</reference>
<dbReference type="EMBL" id="FOZK01000001">
    <property type="protein sequence ID" value="SFR91648.1"/>
    <property type="molecule type" value="Genomic_DNA"/>
</dbReference>
<proteinExistence type="predicted"/>
<name>A0A1I6KKT0_9EURY</name>
<evidence type="ECO:0000259" key="1">
    <source>
        <dbReference type="Pfam" id="PF25162"/>
    </source>
</evidence>
<dbReference type="NCBIfam" id="NF045517">
    <property type="entry name" value="halo_surf_dom"/>
    <property type="match status" value="2"/>
</dbReference>
<dbReference type="InterPro" id="IPR057149">
    <property type="entry name" value="DUF7827"/>
</dbReference>
<sequence>MKRLAVVAGAVLVAAALAVTAVTLASDGGTTIDHDGENVTLAAAPGQAVSGQTDLDAGTTLDVRLTSTDASNPFLQTKEATVAENGSFSTTLNLGGVAAGATGNLTVRHNDSVLASETVAVVPCDDDCEAATETDEPQSGTTVDHDGERLTLVSGTASKISGQSDLEPGTELELTLESTDATSPFLLRERTNVTENGSFAVTMDTSFVSETANATLTVSHDDEELTEAEARIEPCEENCESSSAGEGTPPSEFGLEEDVPVAQENGTAEIAVAVGDADAATLSVGDEDDVNYQINATARDENGDGRVVFVLDPTAAGNESAPTMMVRDDGDSVTITSETDVDGPLSPATYDLAVYRGSSADGGPDDIGALSIQRS</sequence>
<gene>
    <name evidence="2" type="ORF">SAMN05216559_0950</name>
</gene>
<dbReference type="RefSeq" id="WP_089814354.1">
    <property type="nucleotide sequence ID" value="NZ_FOZK01000001.1"/>
</dbReference>
<accession>A0A1I6KKT0</accession>
<dbReference type="Pfam" id="PF25162">
    <property type="entry name" value="DUF7827"/>
    <property type="match status" value="1"/>
</dbReference>